<feature type="compositionally biased region" description="Low complexity" evidence="1">
    <location>
        <begin position="499"/>
        <end position="519"/>
    </location>
</feature>
<name>A0ABR4CMC1_9HELO</name>
<organism evidence="2 3">
    <name type="scientific">Oculimacula yallundae</name>
    <dbReference type="NCBI Taxonomy" id="86028"/>
    <lineage>
        <taxon>Eukaryota</taxon>
        <taxon>Fungi</taxon>
        <taxon>Dikarya</taxon>
        <taxon>Ascomycota</taxon>
        <taxon>Pezizomycotina</taxon>
        <taxon>Leotiomycetes</taxon>
        <taxon>Helotiales</taxon>
        <taxon>Ploettnerulaceae</taxon>
        <taxon>Oculimacula</taxon>
    </lineage>
</organism>
<feature type="region of interest" description="Disordered" evidence="1">
    <location>
        <begin position="15"/>
        <end position="73"/>
    </location>
</feature>
<feature type="region of interest" description="Disordered" evidence="1">
    <location>
        <begin position="99"/>
        <end position="295"/>
    </location>
</feature>
<proteinExistence type="predicted"/>
<feature type="compositionally biased region" description="Polar residues" evidence="1">
    <location>
        <begin position="263"/>
        <end position="272"/>
    </location>
</feature>
<feature type="region of interest" description="Disordered" evidence="1">
    <location>
        <begin position="428"/>
        <end position="577"/>
    </location>
</feature>
<keyword evidence="3" id="KW-1185">Reference proteome</keyword>
<evidence type="ECO:0000256" key="1">
    <source>
        <dbReference type="SAM" id="MobiDB-lite"/>
    </source>
</evidence>
<gene>
    <name evidence="2" type="ORF">VTL71DRAFT_12340</name>
</gene>
<feature type="compositionally biased region" description="Basic and acidic residues" evidence="1">
    <location>
        <begin position="36"/>
        <end position="48"/>
    </location>
</feature>
<feature type="compositionally biased region" description="Low complexity" evidence="1">
    <location>
        <begin position="106"/>
        <end position="122"/>
    </location>
</feature>
<feature type="compositionally biased region" description="Low complexity" evidence="1">
    <location>
        <begin position="142"/>
        <end position="153"/>
    </location>
</feature>
<feature type="compositionally biased region" description="Low complexity" evidence="1">
    <location>
        <begin position="478"/>
        <end position="492"/>
    </location>
</feature>
<feature type="compositionally biased region" description="Basic and acidic residues" evidence="1">
    <location>
        <begin position="126"/>
        <end position="140"/>
    </location>
</feature>
<feature type="compositionally biased region" description="Polar residues" evidence="1">
    <location>
        <begin position="177"/>
        <end position="200"/>
    </location>
</feature>
<feature type="compositionally biased region" description="Low complexity" evidence="1">
    <location>
        <begin position="222"/>
        <end position="254"/>
    </location>
</feature>
<dbReference type="EMBL" id="JAZHXI010000005">
    <property type="protein sequence ID" value="KAL2071105.1"/>
    <property type="molecule type" value="Genomic_DNA"/>
</dbReference>
<evidence type="ECO:0000313" key="2">
    <source>
        <dbReference type="EMBL" id="KAL2071105.1"/>
    </source>
</evidence>
<reference evidence="2 3" key="1">
    <citation type="journal article" date="2024" name="Commun. Biol.">
        <title>Comparative genomic analysis of thermophilic fungi reveals convergent evolutionary adaptations and gene losses.</title>
        <authorList>
            <person name="Steindorff A.S."/>
            <person name="Aguilar-Pontes M.V."/>
            <person name="Robinson A.J."/>
            <person name="Andreopoulos B."/>
            <person name="LaButti K."/>
            <person name="Kuo A."/>
            <person name="Mondo S."/>
            <person name="Riley R."/>
            <person name="Otillar R."/>
            <person name="Haridas S."/>
            <person name="Lipzen A."/>
            <person name="Grimwood J."/>
            <person name="Schmutz J."/>
            <person name="Clum A."/>
            <person name="Reid I.D."/>
            <person name="Moisan M.C."/>
            <person name="Butler G."/>
            <person name="Nguyen T.T.M."/>
            <person name="Dewar K."/>
            <person name="Conant G."/>
            <person name="Drula E."/>
            <person name="Henrissat B."/>
            <person name="Hansel C."/>
            <person name="Singer S."/>
            <person name="Hutchinson M.I."/>
            <person name="de Vries R.P."/>
            <person name="Natvig D.O."/>
            <person name="Powell A.J."/>
            <person name="Tsang A."/>
            <person name="Grigoriev I.V."/>
        </authorList>
    </citation>
    <scope>NUCLEOTIDE SEQUENCE [LARGE SCALE GENOMIC DNA]</scope>
    <source>
        <strain evidence="2 3">CBS 494.80</strain>
    </source>
</reference>
<protein>
    <recommendedName>
        <fullName evidence="4">LisH domain-containing protein</fullName>
    </recommendedName>
</protein>
<evidence type="ECO:0008006" key="4">
    <source>
        <dbReference type="Google" id="ProtNLM"/>
    </source>
</evidence>
<dbReference type="Proteomes" id="UP001595075">
    <property type="component" value="Unassembled WGS sequence"/>
</dbReference>
<accession>A0ABR4CMC1</accession>
<comment type="caution">
    <text evidence="2">The sequence shown here is derived from an EMBL/GenBank/DDBJ whole genome shotgun (WGS) entry which is preliminary data.</text>
</comment>
<feature type="compositionally biased region" description="Polar residues" evidence="1">
    <location>
        <begin position="154"/>
        <end position="165"/>
    </location>
</feature>
<evidence type="ECO:0000313" key="3">
    <source>
        <dbReference type="Proteomes" id="UP001595075"/>
    </source>
</evidence>
<sequence>MKYRSWIGQAVAALTDGKSSRKKDGHKQRDVQTQAKNEDTRPELKIAEEFASETWKSRLGGPHPPTLENTELTSIEVQEISKAKPEDELNWRLSGYASSDTLPMRADSQASTSSTSRSSLATITEPAHEISLEEHVESKKGSISPRTSTSTSSLPLQNGYQFQNQEENRTPLRPRTKSTSSTIFKQSSKAPVTIILTTPDSDPPIPDLTPSQEFYSHYSPIPSRLSLSKSKSTTYSTTRSFSTPSLNRLSSPHSQHYHHHPPRNTSTTSLPSLQKPRTHDPSRLMPPSEQALDLSRLRKAQEYREIRKYMINFLNTKGHTFPSKLRLRIMQGYGIEEGELDPRTRKLFAASSASEIEFERKNRAGGRSSSEGLSWKGTRKESNAENLAILSQAFQAQIPLVTPHLEAAYLNTIPGRLPPKNTIRTAKQEREMRSLGRALPSSRESGSTRGQARGDSFSKLLRESTSVPEISNSRRRPSTSNSSSHSKFSTKTLPDNRLRPASSSLTSSARSSPAPAQTQRQRSLTPVPMEKQMKIAEQQTRIKRQSILAGAFGAVRDGMSSSSKGSKKARKGEGRGL</sequence>